<reference evidence="4" key="1">
    <citation type="journal article" date="2023" name="Mol. Phylogenet. Evol.">
        <title>Genome-scale phylogeny and comparative genomics of the fungal order Sordariales.</title>
        <authorList>
            <person name="Hensen N."/>
            <person name="Bonometti L."/>
            <person name="Westerberg I."/>
            <person name="Brannstrom I.O."/>
            <person name="Guillou S."/>
            <person name="Cros-Aarteil S."/>
            <person name="Calhoun S."/>
            <person name="Haridas S."/>
            <person name="Kuo A."/>
            <person name="Mondo S."/>
            <person name="Pangilinan J."/>
            <person name="Riley R."/>
            <person name="LaButti K."/>
            <person name="Andreopoulos B."/>
            <person name="Lipzen A."/>
            <person name="Chen C."/>
            <person name="Yan M."/>
            <person name="Daum C."/>
            <person name="Ng V."/>
            <person name="Clum A."/>
            <person name="Steindorff A."/>
            <person name="Ohm R.A."/>
            <person name="Martin F."/>
            <person name="Silar P."/>
            <person name="Natvig D.O."/>
            <person name="Lalanne C."/>
            <person name="Gautier V."/>
            <person name="Ament-Velasquez S.L."/>
            <person name="Kruys A."/>
            <person name="Hutchinson M.I."/>
            <person name="Powell A.J."/>
            <person name="Barry K."/>
            <person name="Miller A.N."/>
            <person name="Grigoriev I.V."/>
            <person name="Debuchy R."/>
            <person name="Gladieux P."/>
            <person name="Hiltunen Thoren M."/>
            <person name="Johannesson H."/>
        </authorList>
    </citation>
    <scope>NUCLEOTIDE SEQUENCE</scope>
    <source>
        <strain evidence="4">CBS 141.50</strain>
    </source>
</reference>
<organism evidence="4 5">
    <name type="scientific">Dichotomopilus funicola</name>
    <dbReference type="NCBI Taxonomy" id="1934379"/>
    <lineage>
        <taxon>Eukaryota</taxon>
        <taxon>Fungi</taxon>
        <taxon>Dikarya</taxon>
        <taxon>Ascomycota</taxon>
        <taxon>Pezizomycotina</taxon>
        <taxon>Sordariomycetes</taxon>
        <taxon>Sordariomycetidae</taxon>
        <taxon>Sordariales</taxon>
        <taxon>Chaetomiaceae</taxon>
        <taxon>Dichotomopilus</taxon>
    </lineage>
</organism>
<gene>
    <name evidence="4" type="ORF">C8A04DRAFT_33379</name>
</gene>
<dbReference type="InterPro" id="IPR051164">
    <property type="entry name" value="NmrA-like_oxidored"/>
</dbReference>
<dbReference type="GeneID" id="87819057"/>
<evidence type="ECO:0000259" key="3">
    <source>
        <dbReference type="Pfam" id="PF05368"/>
    </source>
</evidence>
<dbReference type="Gene3D" id="3.90.25.10">
    <property type="entry name" value="UDP-galactose 4-epimerase, domain 1"/>
    <property type="match status" value="1"/>
</dbReference>
<dbReference type="RefSeq" id="XP_062632523.1">
    <property type="nucleotide sequence ID" value="XM_062782444.1"/>
</dbReference>
<evidence type="ECO:0000256" key="2">
    <source>
        <dbReference type="ARBA" id="ARBA00022857"/>
    </source>
</evidence>
<proteinExistence type="inferred from homology"/>
<dbReference type="GO" id="GO:0005634">
    <property type="term" value="C:nucleus"/>
    <property type="evidence" value="ECO:0007669"/>
    <property type="project" value="TreeGrafter"/>
</dbReference>
<reference evidence="4" key="2">
    <citation type="submission" date="2023-05" db="EMBL/GenBank/DDBJ databases">
        <authorList>
            <consortium name="Lawrence Berkeley National Laboratory"/>
            <person name="Steindorff A."/>
            <person name="Hensen N."/>
            <person name="Bonometti L."/>
            <person name="Westerberg I."/>
            <person name="Brannstrom I.O."/>
            <person name="Guillou S."/>
            <person name="Cros-Aarteil S."/>
            <person name="Calhoun S."/>
            <person name="Haridas S."/>
            <person name="Kuo A."/>
            <person name="Mondo S."/>
            <person name="Pangilinan J."/>
            <person name="Riley R."/>
            <person name="Labutti K."/>
            <person name="Andreopoulos B."/>
            <person name="Lipzen A."/>
            <person name="Chen C."/>
            <person name="Yanf M."/>
            <person name="Daum C."/>
            <person name="Ng V."/>
            <person name="Clum A."/>
            <person name="Ohm R."/>
            <person name="Martin F."/>
            <person name="Silar P."/>
            <person name="Natvig D."/>
            <person name="Lalanne C."/>
            <person name="Gautier V."/>
            <person name="Ament-Velasquez S.L."/>
            <person name="Kruys A."/>
            <person name="Hutchinson M.I."/>
            <person name="Powell A.J."/>
            <person name="Barry K."/>
            <person name="Miller A.N."/>
            <person name="Grigoriev I.V."/>
            <person name="Debuchy R."/>
            <person name="Gladieux P."/>
            <person name="Thoren M.H."/>
            <person name="Johannesson H."/>
        </authorList>
    </citation>
    <scope>NUCLEOTIDE SEQUENCE</scope>
    <source>
        <strain evidence="4">CBS 141.50</strain>
    </source>
</reference>
<evidence type="ECO:0000313" key="5">
    <source>
        <dbReference type="Proteomes" id="UP001302676"/>
    </source>
</evidence>
<dbReference type="EMBL" id="MU853688">
    <property type="protein sequence ID" value="KAK4139152.1"/>
    <property type="molecule type" value="Genomic_DNA"/>
</dbReference>
<accession>A0AAN6UTY1</accession>
<keyword evidence="5" id="KW-1185">Reference proteome</keyword>
<keyword evidence="2" id="KW-0521">NADP</keyword>
<name>A0AAN6UTY1_9PEZI</name>
<comment type="caution">
    <text evidence="4">The sequence shown here is derived from an EMBL/GenBank/DDBJ whole genome shotgun (WGS) entry which is preliminary data.</text>
</comment>
<comment type="similarity">
    <text evidence="1">Belongs to the NmrA-type oxidoreductase family.</text>
</comment>
<dbReference type="Pfam" id="PF05368">
    <property type="entry name" value="NmrA"/>
    <property type="match status" value="1"/>
</dbReference>
<dbReference type="PANTHER" id="PTHR42748:SF28">
    <property type="entry name" value="NMRA-LIKE DOMAIN-CONTAINING PROTEIN"/>
    <property type="match status" value="1"/>
</dbReference>
<dbReference type="InterPro" id="IPR036291">
    <property type="entry name" value="NAD(P)-bd_dom_sf"/>
</dbReference>
<dbReference type="InterPro" id="IPR008030">
    <property type="entry name" value="NmrA-like"/>
</dbReference>
<feature type="domain" description="NmrA-like" evidence="3">
    <location>
        <begin position="4"/>
        <end position="269"/>
    </location>
</feature>
<evidence type="ECO:0000256" key="1">
    <source>
        <dbReference type="ARBA" id="ARBA00006328"/>
    </source>
</evidence>
<evidence type="ECO:0000313" key="4">
    <source>
        <dbReference type="EMBL" id="KAK4139152.1"/>
    </source>
</evidence>
<dbReference type="PANTHER" id="PTHR42748">
    <property type="entry name" value="NITROGEN METABOLITE REPRESSION PROTEIN NMRA FAMILY MEMBER"/>
    <property type="match status" value="1"/>
</dbReference>
<dbReference type="CDD" id="cd05251">
    <property type="entry name" value="NmrA_like_SDR_a"/>
    <property type="match status" value="1"/>
</dbReference>
<dbReference type="SUPFAM" id="SSF51735">
    <property type="entry name" value="NAD(P)-binding Rossmann-fold domains"/>
    <property type="match status" value="1"/>
</dbReference>
<dbReference type="Proteomes" id="UP001302676">
    <property type="component" value="Unassembled WGS sequence"/>
</dbReference>
<protein>
    <recommendedName>
        <fullName evidence="3">NmrA-like domain-containing protein</fullName>
    </recommendedName>
</protein>
<dbReference type="AlphaFoldDB" id="A0AAN6UTY1"/>
<dbReference type="Gene3D" id="3.40.50.720">
    <property type="entry name" value="NAD(P)-binding Rossmann-like Domain"/>
    <property type="match status" value="1"/>
</dbReference>
<sequence length="320" mass="34987">MSPKIVTVVGATGAQGKGVVRGFINNPAYKVRTITRNPSSAAAKALADQGAEVVAADLDDLASLKTAFAGSHIIFGVTDFFAPFIAHQSPEKAMDVEEQQGINLARAAAATSTLEHYIWSTLPNSEALSNNKFLVPHFSGKNRIDKYIRTQEPALLAKTTFLFVTWYHSNYSFPVFRPVHVPIADKQVLIGAYDPTTPIQTIGDVSVNLGAFVRAAVEQPEKTLGGKTVLAAIETHAAAEQFALWAKAKGKQAQYLKIDGQAYRELWPLWGEEMGVMMDFWEWARENSWTLPGGEKVVGREELGITGVQSLEEAYKGYEL</sequence>